<dbReference type="SMART" id="SM00642">
    <property type="entry name" value="Aamy"/>
    <property type="match status" value="1"/>
</dbReference>
<protein>
    <submittedName>
        <fullName evidence="6">Glucohydrolase</fullName>
    </submittedName>
</protein>
<keyword evidence="3" id="KW-0326">Glycosidase</keyword>
<accession>A0A261EX60</accession>
<feature type="region of interest" description="Disordered" evidence="4">
    <location>
        <begin position="541"/>
        <end position="567"/>
    </location>
</feature>
<dbReference type="RefSeq" id="WP_094691395.1">
    <property type="nucleotide sequence ID" value="NZ_MWWQ01000008.1"/>
</dbReference>
<dbReference type="FunFam" id="3.90.400.10:FF:000002">
    <property type="entry name" value="Sucrose isomerase"/>
    <property type="match status" value="1"/>
</dbReference>
<dbReference type="AlphaFoldDB" id="A0A261EX60"/>
<dbReference type="Pfam" id="PF00128">
    <property type="entry name" value="Alpha-amylase"/>
    <property type="match status" value="1"/>
</dbReference>
<dbReference type="GO" id="GO:0004556">
    <property type="term" value="F:alpha-amylase activity"/>
    <property type="evidence" value="ECO:0007669"/>
    <property type="project" value="TreeGrafter"/>
</dbReference>
<dbReference type="PANTHER" id="PTHR10357">
    <property type="entry name" value="ALPHA-AMYLASE FAMILY MEMBER"/>
    <property type="match status" value="1"/>
</dbReference>
<evidence type="ECO:0000313" key="6">
    <source>
        <dbReference type="EMBL" id="OZG51433.1"/>
    </source>
</evidence>
<dbReference type="InterPro" id="IPR017853">
    <property type="entry name" value="GH"/>
</dbReference>
<dbReference type="Gene3D" id="3.90.400.10">
    <property type="entry name" value="Oligo-1,6-glucosidase, Domain 2"/>
    <property type="match status" value="1"/>
</dbReference>
<dbReference type="InterPro" id="IPR013780">
    <property type="entry name" value="Glyco_hydro_b"/>
</dbReference>
<sequence length="638" mass="71329">MTSTQRIELPDSVRTNGASPNPWWANCVVYQIYPRSFQDTNGDGIGDLRGITQRLDYLARLGVDVIWLSPVYKSPQDDNGYDIADYQQIDPMFGTLADMDALLAKAHRLGMKVVMDLVVNHTSDEHPWFQASRSKDDPHADWYWWRPAKPGHEPGTPGAEPNHWGSYFGGSAWQYDPKRGEYYLHQFSKKQPDLNWENPAVRHAVYDMMNWWMDRGIDGFRMDVITLISKHLGPNGEMEDGEIGPEGYSNVYWFCEDGPRLDEFLQEMHREVFDGRDGYMTVGEGTGIEGGPRDEHITDPRNRELDMLFVFTHLDIDHGEGGKWTPKPMRLTDLKRTMASQQNAVASNGWASIFLDNHDQPRVVSRWGDTSSDDMRVRSAKALALLAHLHRGTPYIYQGEELGMTNAGFTRLDQYRDLESINMYHQRVEEAKVESADDMMAGLAAQSRDNARTPMQWDSTKYAGFTAEYAPTEPWISVNPNHDVINAEAQVDDPDSVFAFYQKLIELRHTNPIVAAGDWTLLDPEDEQVYDFLRSLPDSDGGVEGRLAGSAEGRSDGGAAGSTEGHLEGGVLGNARRSLLVVVNCSSRSAHVPAQAAAALDGKVDASRIVLSTTDPDDAAASLLLGKLSPWEGVVYEL</sequence>
<dbReference type="NCBIfam" id="NF008183">
    <property type="entry name" value="PRK10933.1"/>
    <property type="match status" value="1"/>
</dbReference>
<feature type="domain" description="Glycosyl hydrolase family 13 catalytic" evidence="5">
    <location>
        <begin position="31"/>
        <end position="452"/>
    </location>
</feature>
<evidence type="ECO:0000256" key="2">
    <source>
        <dbReference type="ARBA" id="ARBA00022801"/>
    </source>
</evidence>
<dbReference type="Proteomes" id="UP000216454">
    <property type="component" value="Unassembled WGS sequence"/>
</dbReference>
<dbReference type="Gene3D" id="3.20.20.80">
    <property type="entry name" value="Glycosidases"/>
    <property type="match status" value="1"/>
</dbReference>
<evidence type="ECO:0000256" key="3">
    <source>
        <dbReference type="ARBA" id="ARBA00023295"/>
    </source>
</evidence>
<dbReference type="Gene3D" id="2.60.40.1180">
    <property type="entry name" value="Golgi alpha-mannosidase II"/>
    <property type="match status" value="1"/>
</dbReference>
<evidence type="ECO:0000256" key="1">
    <source>
        <dbReference type="ARBA" id="ARBA00008061"/>
    </source>
</evidence>
<organism evidence="6 7">
    <name type="scientific">Pseudoscardovia suis</name>
    <dbReference type="NCBI Taxonomy" id="987063"/>
    <lineage>
        <taxon>Bacteria</taxon>
        <taxon>Bacillati</taxon>
        <taxon>Actinomycetota</taxon>
        <taxon>Actinomycetes</taxon>
        <taxon>Bifidobacteriales</taxon>
        <taxon>Bifidobacteriaceae</taxon>
        <taxon>Pseudoscardovia</taxon>
    </lineage>
</organism>
<dbReference type="GO" id="GO:0009313">
    <property type="term" value="P:oligosaccharide catabolic process"/>
    <property type="evidence" value="ECO:0007669"/>
    <property type="project" value="TreeGrafter"/>
</dbReference>
<dbReference type="EMBL" id="MWWQ01000008">
    <property type="protein sequence ID" value="OZG51433.1"/>
    <property type="molecule type" value="Genomic_DNA"/>
</dbReference>
<evidence type="ECO:0000259" key="5">
    <source>
        <dbReference type="SMART" id="SM00642"/>
    </source>
</evidence>
<dbReference type="OrthoDB" id="9043248at2"/>
<dbReference type="PANTHER" id="PTHR10357:SF179">
    <property type="entry name" value="NEUTRAL AND BASIC AMINO ACID TRANSPORT PROTEIN RBAT"/>
    <property type="match status" value="1"/>
</dbReference>
<evidence type="ECO:0000256" key="4">
    <source>
        <dbReference type="SAM" id="MobiDB-lite"/>
    </source>
</evidence>
<gene>
    <name evidence="6" type="ORF">PSSU_1056</name>
</gene>
<dbReference type="FunFam" id="3.20.20.80:FF:000064">
    <property type="entry name" value="Oligo-1,6-glucosidase"/>
    <property type="match status" value="2"/>
</dbReference>
<reference evidence="6 7" key="1">
    <citation type="journal article" date="2017" name="BMC Genomics">
        <title>Comparative genomic and phylogenomic analyses of the Bifidobacteriaceae family.</title>
        <authorList>
            <person name="Lugli G.A."/>
            <person name="Milani C."/>
            <person name="Turroni F."/>
            <person name="Duranti S."/>
            <person name="Mancabelli L."/>
            <person name="Mangifesta M."/>
            <person name="Ferrario C."/>
            <person name="Modesto M."/>
            <person name="Mattarelli P."/>
            <person name="Jiri K."/>
            <person name="van Sinderen D."/>
            <person name="Ventura M."/>
        </authorList>
    </citation>
    <scope>NUCLEOTIDE SEQUENCE [LARGE SCALE GENOMIC DNA]</scope>
    <source>
        <strain evidence="6 7">DSM 24744</strain>
    </source>
</reference>
<dbReference type="SUPFAM" id="SSF51445">
    <property type="entry name" value="(Trans)glycosidases"/>
    <property type="match status" value="1"/>
</dbReference>
<comment type="caution">
    <text evidence="6">The sequence shown here is derived from an EMBL/GenBank/DDBJ whole genome shotgun (WGS) entry which is preliminary data.</text>
</comment>
<keyword evidence="7" id="KW-1185">Reference proteome</keyword>
<comment type="similarity">
    <text evidence="1">Belongs to the glycosyl hydrolase 13 family.</text>
</comment>
<proteinExistence type="inferred from homology"/>
<keyword evidence="2 6" id="KW-0378">Hydrolase</keyword>
<dbReference type="CDD" id="cd11333">
    <property type="entry name" value="AmyAc_SI_OligoGlu_DGase"/>
    <property type="match status" value="1"/>
</dbReference>
<dbReference type="InterPro" id="IPR006047">
    <property type="entry name" value="GH13_cat_dom"/>
</dbReference>
<evidence type="ECO:0000313" key="7">
    <source>
        <dbReference type="Proteomes" id="UP000216454"/>
    </source>
</evidence>
<dbReference type="InterPro" id="IPR045857">
    <property type="entry name" value="O16G_dom_2"/>
</dbReference>
<name>A0A261EX60_9BIFI</name>